<dbReference type="GO" id="GO:0005886">
    <property type="term" value="C:plasma membrane"/>
    <property type="evidence" value="ECO:0007669"/>
    <property type="project" value="UniProtKB-SubCell"/>
</dbReference>
<evidence type="ECO:0000313" key="8">
    <source>
        <dbReference type="EMBL" id="AFM41210.1"/>
    </source>
</evidence>
<dbReference type="Gene3D" id="6.10.340.10">
    <property type="match status" value="1"/>
</dbReference>
<dbReference type="InterPro" id="IPR029151">
    <property type="entry name" value="Sensor-like_sf"/>
</dbReference>
<organism evidence="8 9">
    <name type="scientific">Desulfosporosinus acidiphilus (strain DSM 22704 / JCM 16185 / SJ4)</name>
    <dbReference type="NCBI Taxonomy" id="646529"/>
    <lineage>
        <taxon>Bacteria</taxon>
        <taxon>Bacillati</taxon>
        <taxon>Bacillota</taxon>
        <taxon>Clostridia</taxon>
        <taxon>Eubacteriales</taxon>
        <taxon>Desulfitobacteriaceae</taxon>
        <taxon>Desulfosporosinus</taxon>
    </lineage>
</organism>
<evidence type="ECO:0000256" key="6">
    <source>
        <dbReference type="SAM" id="Phobius"/>
    </source>
</evidence>
<evidence type="ECO:0000256" key="1">
    <source>
        <dbReference type="ARBA" id="ARBA00004651"/>
    </source>
</evidence>
<feature type="transmembrane region" description="Helical" evidence="6">
    <location>
        <begin position="181"/>
        <end position="203"/>
    </location>
</feature>
<dbReference type="EMBL" id="CP003639">
    <property type="protein sequence ID" value="AFM41210.1"/>
    <property type="molecule type" value="Genomic_DNA"/>
</dbReference>
<evidence type="ECO:0000256" key="2">
    <source>
        <dbReference type="ARBA" id="ARBA00022475"/>
    </source>
</evidence>
<dbReference type="SUPFAM" id="SSF158472">
    <property type="entry name" value="HAMP domain-like"/>
    <property type="match status" value="1"/>
</dbReference>
<dbReference type="AlphaFoldDB" id="I4D5Y6"/>
<dbReference type="STRING" id="646529.Desaci_2251"/>
<dbReference type="eggNOG" id="COG3850">
    <property type="taxonomic scope" value="Bacteria"/>
</dbReference>
<dbReference type="RefSeq" id="WP_014827213.1">
    <property type="nucleotide sequence ID" value="NC_018068.1"/>
</dbReference>
<gene>
    <name evidence="8" type="ordered locus">Desaci_2251</name>
</gene>
<dbReference type="Pfam" id="PF00672">
    <property type="entry name" value="HAMP"/>
    <property type="match status" value="1"/>
</dbReference>
<keyword evidence="4 6" id="KW-1133">Transmembrane helix</keyword>
<dbReference type="eggNOG" id="COG4565">
    <property type="taxonomic scope" value="Bacteria"/>
</dbReference>
<feature type="transmembrane region" description="Helical" evidence="6">
    <location>
        <begin position="6"/>
        <end position="30"/>
    </location>
</feature>
<dbReference type="GO" id="GO:0000156">
    <property type="term" value="F:phosphorelay response regulator activity"/>
    <property type="evidence" value="ECO:0007669"/>
    <property type="project" value="TreeGrafter"/>
</dbReference>
<evidence type="ECO:0000256" key="4">
    <source>
        <dbReference type="ARBA" id="ARBA00022989"/>
    </source>
</evidence>
<dbReference type="SMART" id="SM00304">
    <property type="entry name" value="HAMP"/>
    <property type="match status" value="1"/>
</dbReference>
<dbReference type="CDD" id="cd06225">
    <property type="entry name" value="HAMP"/>
    <property type="match status" value="1"/>
</dbReference>
<dbReference type="PANTHER" id="PTHR45526:SF1">
    <property type="entry name" value="TRANSCRIPTIONAL REGULATORY PROTEIN DCUR-RELATED"/>
    <property type="match status" value="1"/>
</dbReference>
<dbReference type="PROSITE" id="PS50885">
    <property type="entry name" value="HAMP"/>
    <property type="match status" value="1"/>
</dbReference>
<keyword evidence="9" id="KW-1185">Reference proteome</keyword>
<feature type="domain" description="HAMP" evidence="7">
    <location>
        <begin position="205"/>
        <end position="257"/>
    </location>
</feature>
<dbReference type="KEGG" id="dai:Desaci_2251"/>
<evidence type="ECO:0000256" key="3">
    <source>
        <dbReference type="ARBA" id="ARBA00022692"/>
    </source>
</evidence>
<dbReference type="SUPFAM" id="SSF46785">
    <property type="entry name" value="Winged helix' DNA-binding domain"/>
    <property type="match status" value="1"/>
</dbReference>
<dbReference type="InterPro" id="IPR048714">
    <property type="entry name" value="DpiA-like_HTH"/>
</dbReference>
<evidence type="ECO:0000259" key="7">
    <source>
        <dbReference type="PROSITE" id="PS50885"/>
    </source>
</evidence>
<keyword evidence="3 6" id="KW-0812">Transmembrane</keyword>
<proteinExistence type="predicted"/>
<dbReference type="SUPFAM" id="SSF103190">
    <property type="entry name" value="Sensory domain-like"/>
    <property type="match status" value="1"/>
</dbReference>
<sequence>MHSLKHQILLLMLGSLILLAASFIFVFGWYMKERAVEAAIVKAETDLETCMDIINVRMPGPWQIKSGILYKGDVQVSYQTELVDHLSELTGDTVTLFLGDTRTATTVRDANGKRAIGTKVSDVVAQTVLKNGQTYLGEANVVGQLFQTAYEPIRDSNGEIIGIFYVGISKNYTQAFIVNSLIRLSILGLGLTLIVIVLTWFFIQRVIIHPLREITLGTRDVATGHATEKVNVTGPREIGDLAVAFNQMVERLSTIADEMSKVTIVRESKEDLLEDYEVIGSLEEGLENEFKEPNPENKYNEEQKVYKNRVEINPSLDASLDEVFEHKYLGRKGLPKGLNVVTLRQILTFLRDTDESVSAETVAEGVKLTRVTVRRYLDYLEQCSVLGTELKYGTVGRPVKLFHLIQD</sequence>
<dbReference type="Gene3D" id="3.30.450.20">
    <property type="entry name" value="PAS domain"/>
    <property type="match status" value="1"/>
</dbReference>
<dbReference type="InterPro" id="IPR003660">
    <property type="entry name" value="HAMP_dom"/>
</dbReference>
<dbReference type="OrthoDB" id="9814363at2"/>
<dbReference type="Pfam" id="PF20714">
    <property type="entry name" value="HTH_64"/>
    <property type="match status" value="1"/>
</dbReference>
<evidence type="ECO:0000313" key="9">
    <source>
        <dbReference type="Proteomes" id="UP000002892"/>
    </source>
</evidence>
<dbReference type="Proteomes" id="UP000002892">
    <property type="component" value="Chromosome"/>
</dbReference>
<dbReference type="HOGENOM" id="CLU_000445_107_19_9"/>
<dbReference type="InterPro" id="IPR036390">
    <property type="entry name" value="WH_DNA-bd_sf"/>
</dbReference>
<dbReference type="Pfam" id="PF17202">
    <property type="entry name" value="sCache_3_3"/>
    <property type="match status" value="1"/>
</dbReference>
<dbReference type="PANTHER" id="PTHR45526">
    <property type="entry name" value="TRANSCRIPTIONAL REGULATORY PROTEIN DPIA"/>
    <property type="match status" value="1"/>
</dbReference>
<keyword evidence="5 6" id="KW-0472">Membrane</keyword>
<name>I4D5Y6_DESAJ</name>
<dbReference type="InterPro" id="IPR051271">
    <property type="entry name" value="2C-system_Tx_regulators"/>
</dbReference>
<evidence type="ECO:0000256" key="5">
    <source>
        <dbReference type="ARBA" id="ARBA00023136"/>
    </source>
</evidence>
<comment type="subcellular location">
    <subcellularLocation>
        <location evidence="1">Cell membrane</location>
        <topology evidence="1">Multi-pass membrane protein</topology>
    </subcellularLocation>
</comment>
<reference evidence="8 9" key="1">
    <citation type="journal article" date="2012" name="J. Bacteriol.">
        <title>Complete genome sequences of Desulfosporosinus orientis DSM765T, Desulfosporosinus youngiae DSM17734T, Desulfosporosinus meridiei DSM13257T, and Desulfosporosinus acidiphilus DSM22704T.</title>
        <authorList>
            <person name="Pester M."/>
            <person name="Brambilla E."/>
            <person name="Alazard D."/>
            <person name="Rattei T."/>
            <person name="Weinmaier T."/>
            <person name="Han J."/>
            <person name="Lucas S."/>
            <person name="Lapidus A."/>
            <person name="Cheng J.F."/>
            <person name="Goodwin L."/>
            <person name="Pitluck S."/>
            <person name="Peters L."/>
            <person name="Ovchinnikova G."/>
            <person name="Teshima H."/>
            <person name="Detter J.C."/>
            <person name="Han C.S."/>
            <person name="Tapia R."/>
            <person name="Land M.L."/>
            <person name="Hauser L."/>
            <person name="Kyrpides N.C."/>
            <person name="Ivanova N.N."/>
            <person name="Pagani I."/>
            <person name="Huntmann M."/>
            <person name="Wei C.L."/>
            <person name="Davenport K.W."/>
            <person name="Daligault H."/>
            <person name="Chain P.S."/>
            <person name="Chen A."/>
            <person name="Mavromatis K."/>
            <person name="Markowitz V."/>
            <person name="Szeto E."/>
            <person name="Mikhailova N."/>
            <person name="Pati A."/>
            <person name="Wagner M."/>
            <person name="Woyke T."/>
            <person name="Ollivier B."/>
            <person name="Klenk H.P."/>
            <person name="Spring S."/>
            <person name="Loy A."/>
        </authorList>
    </citation>
    <scope>NUCLEOTIDE SEQUENCE [LARGE SCALE GENOMIC DNA]</scope>
    <source>
        <strain evidence="9">DSM 22704 / JCM 16185 / SJ4</strain>
    </source>
</reference>
<dbReference type="InterPro" id="IPR033463">
    <property type="entry name" value="sCache_3"/>
</dbReference>
<keyword evidence="2" id="KW-1003">Cell membrane</keyword>
<accession>I4D5Y6</accession>
<protein>
    <submittedName>
        <fullName evidence="8">Response regulator of citrate/malate metabolism</fullName>
    </submittedName>
</protein>